<gene>
    <name evidence="3" type="ORF">H9Y04_42825</name>
</gene>
<keyword evidence="1" id="KW-0723">Serine/threonine-protein kinase</keyword>
<dbReference type="Gene3D" id="3.30.565.10">
    <property type="entry name" value="Histidine kinase-like ATPase, C-terminal domain"/>
    <property type="match status" value="1"/>
</dbReference>
<evidence type="ECO:0000259" key="2">
    <source>
        <dbReference type="Pfam" id="PF13581"/>
    </source>
</evidence>
<dbReference type="EMBL" id="JACTVJ010000036">
    <property type="protein sequence ID" value="MBC9719268.1"/>
    <property type="molecule type" value="Genomic_DNA"/>
</dbReference>
<dbReference type="Proteomes" id="UP000642284">
    <property type="component" value="Unassembled WGS sequence"/>
</dbReference>
<dbReference type="SUPFAM" id="SSF55874">
    <property type="entry name" value="ATPase domain of HSP90 chaperone/DNA topoisomerase II/histidine kinase"/>
    <property type="match status" value="1"/>
</dbReference>
<organism evidence="3 4">
    <name type="scientific">Streptomyces polyasparticus</name>
    <dbReference type="NCBI Taxonomy" id="2767826"/>
    <lineage>
        <taxon>Bacteria</taxon>
        <taxon>Bacillati</taxon>
        <taxon>Actinomycetota</taxon>
        <taxon>Actinomycetes</taxon>
        <taxon>Kitasatosporales</taxon>
        <taxon>Streptomycetaceae</taxon>
        <taxon>Streptomyces</taxon>
    </lineage>
</organism>
<keyword evidence="3" id="KW-0067">ATP-binding</keyword>
<keyword evidence="1" id="KW-0418">Kinase</keyword>
<accession>A0ABR7SV41</accession>
<dbReference type="CDD" id="cd16936">
    <property type="entry name" value="HATPase_RsbW-like"/>
    <property type="match status" value="1"/>
</dbReference>
<evidence type="ECO:0000256" key="1">
    <source>
        <dbReference type="ARBA" id="ARBA00022527"/>
    </source>
</evidence>
<dbReference type="InterPro" id="IPR036890">
    <property type="entry name" value="HATPase_C_sf"/>
</dbReference>
<dbReference type="PANTHER" id="PTHR35526:SF3">
    <property type="entry name" value="ANTI-SIGMA-F FACTOR RSBW"/>
    <property type="match status" value="1"/>
</dbReference>
<evidence type="ECO:0000313" key="3">
    <source>
        <dbReference type="EMBL" id="MBC9719268.1"/>
    </source>
</evidence>
<keyword evidence="3" id="KW-0547">Nucleotide-binding</keyword>
<name>A0ABR7SV41_9ACTN</name>
<dbReference type="InterPro" id="IPR050267">
    <property type="entry name" value="Anti-sigma-factor_SerPK"/>
</dbReference>
<keyword evidence="1" id="KW-0808">Transferase</keyword>
<dbReference type="PANTHER" id="PTHR35526">
    <property type="entry name" value="ANTI-SIGMA-F FACTOR RSBW-RELATED"/>
    <property type="match status" value="1"/>
</dbReference>
<sequence>MIFDAHSGQQQGVEEVLLSVPFAARDVPRLRVLVEGYASLAGLPEQRRGDFVVAMDAVAGNVVQHGGGHGLLVLARAHCHELRCRISDRGPGFTAEAIPDLAVGINGAGHGQGLWLTRLITDDLTVIPKAVGTTVVFAMRWNR</sequence>
<evidence type="ECO:0000313" key="4">
    <source>
        <dbReference type="Proteomes" id="UP000642284"/>
    </source>
</evidence>
<protein>
    <submittedName>
        <fullName evidence="3">ATP-binding protein</fullName>
    </submittedName>
</protein>
<dbReference type="GO" id="GO:0005524">
    <property type="term" value="F:ATP binding"/>
    <property type="evidence" value="ECO:0007669"/>
    <property type="project" value="UniProtKB-KW"/>
</dbReference>
<dbReference type="RefSeq" id="WP_187819680.1">
    <property type="nucleotide sequence ID" value="NZ_JACTVJ010000036.1"/>
</dbReference>
<comment type="caution">
    <text evidence="3">The sequence shown here is derived from an EMBL/GenBank/DDBJ whole genome shotgun (WGS) entry which is preliminary data.</text>
</comment>
<feature type="domain" description="Histidine kinase/HSP90-like ATPase" evidence="2">
    <location>
        <begin position="22"/>
        <end position="137"/>
    </location>
</feature>
<reference evidence="3 4" key="1">
    <citation type="submission" date="2020-08" db="EMBL/GenBank/DDBJ databases">
        <title>Genemic of Streptomyces polyaspartic.</title>
        <authorList>
            <person name="Liu W."/>
        </authorList>
    </citation>
    <scope>NUCLEOTIDE SEQUENCE [LARGE SCALE GENOMIC DNA]</scope>
    <source>
        <strain evidence="3 4">TRM66268-LWL</strain>
    </source>
</reference>
<keyword evidence="4" id="KW-1185">Reference proteome</keyword>
<dbReference type="InterPro" id="IPR003594">
    <property type="entry name" value="HATPase_dom"/>
</dbReference>
<proteinExistence type="predicted"/>
<dbReference type="Pfam" id="PF13581">
    <property type="entry name" value="HATPase_c_2"/>
    <property type="match status" value="1"/>
</dbReference>